<dbReference type="InterPro" id="IPR058624">
    <property type="entry name" value="MdtA-like_HH"/>
</dbReference>
<dbReference type="PANTHER" id="PTHR32347">
    <property type="entry name" value="EFFLUX SYSTEM COMPONENT YKNX-RELATED"/>
    <property type="match status" value="1"/>
</dbReference>
<evidence type="ECO:0000256" key="2">
    <source>
        <dbReference type="ARBA" id="ARBA00023054"/>
    </source>
</evidence>
<dbReference type="EMBL" id="FWZX01000017">
    <property type="protein sequence ID" value="SMF48533.1"/>
    <property type="molecule type" value="Genomic_DNA"/>
</dbReference>
<feature type="domain" description="YknX-like C-terminal permuted SH3-like" evidence="5">
    <location>
        <begin position="330"/>
        <end position="396"/>
    </location>
</feature>
<evidence type="ECO:0000256" key="1">
    <source>
        <dbReference type="ARBA" id="ARBA00004196"/>
    </source>
</evidence>
<proteinExistence type="predicted"/>
<dbReference type="Gene3D" id="1.10.287.470">
    <property type="entry name" value="Helix hairpin bin"/>
    <property type="match status" value="1"/>
</dbReference>
<evidence type="ECO:0000259" key="5">
    <source>
        <dbReference type="Pfam" id="PF25989"/>
    </source>
</evidence>
<feature type="domain" description="Multidrug resistance protein MdtA-like alpha-helical hairpin" evidence="4">
    <location>
        <begin position="120"/>
        <end position="180"/>
    </location>
</feature>
<dbReference type="RefSeq" id="WP_085124322.1">
    <property type="nucleotide sequence ID" value="NZ_FWZX01000017.1"/>
</dbReference>
<keyword evidence="2 3" id="KW-0175">Coiled coil</keyword>
<dbReference type="PANTHER" id="PTHR32347:SF29">
    <property type="entry name" value="UPF0194 MEMBRANE PROTEIN YBHG"/>
    <property type="match status" value="1"/>
</dbReference>
<evidence type="ECO:0000313" key="6">
    <source>
        <dbReference type="EMBL" id="SMF48533.1"/>
    </source>
</evidence>
<comment type="subcellular location">
    <subcellularLocation>
        <location evidence="1">Cell envelope</location>
    </subcellularLocation>
</comment>
<keyword evidence="7" id="KW-1185">Reference proteome</keyword>
<dbReference type="GO" id="GO:0030313">
    <property type="term" value="C:cell envelope"/>
    <property type="evidence" value="ECO:0007669"/>
    <property type="project" value="UniProtKB-SubCell"/>
</dbReference>
<dbReference type="Proteomes" id="UP000192917">
    <property type="component" value="Unassembled WGS sequence"/>
</dbReference>
<dbReference type="STRING" id="560819.SAMN05428998_11794"/>
<dbReference type="Pfam" id="PF25876">
    <property type="entry name" value="HH_MFP_RND"/>
    <property type="match status" value="1"/>
</dbReference>
<sequence>MSVKTRRILIWGLLLASLAAGIAYAFRPRPVPVDLARAEVGRLQVTVDEDGEARERDVYTLNAPLGGYLRRIEAEAGDRVQADTTELARIEPAPPEFLDVRAAAEQEEVVEAARAARALAEAEVERAEAELTFATSELDRARRLVRRETISERALDEAERAEKVAHAGLATAKAALTVREHELTQAQSRLLSRPDIDARSASCDCVPVTSPVGGVVLRVYRESEGIVAAGAPLLDIGDPRDLEIVVDLLSEDAVRVEPGQRAIIAGWGGPDLTATVDRVEPFGRTEVSALGIEEQRVDVVLDLVDPPDRWKRLAHGYRVRVRIVLSETEALQLPLGALFRDGDHWAVFLAENGRARLRRVEVGARNDLAVEIRSGLSAGQRVVLYPSRQISDGARIVER</sequence>
<dbReference type="InterPro" id="IPR058637">
    <property type="entry name" value="YknX-like_C"/>
</dbReference>
<feature type="coiled-coil region" evidence="3">
    <location>
        <begin position="103"/>
        <end position="144"/>
    </location>
</feature>
<gene>
    <name evidence="6" type="ORF">SAMN05428998_11794</name>
</gene>
<dbReference type="Gene3D" id="2.40.420.20">
    <property type="match status" value="1"/>
</dbReference>
<protein>
    <submittedName>
        <fullName evidence="6">HlyD family secretion protein</fullName>
    </submittedName>
</protein>
<dbReference type="InterPro" id="IPR006311">
    <property type="entry name" value="TAT_signal"/>
</dbReference>
<evidence type="ECO:0000256" key="3">
    <source>
        <dbReference type="SAM" id="Coils"/>
    </source>
</evidence>
<name>A0A1Y6C6Z1_9PROT</name>
<dbReference type="SUPFAM" id="SSF111369">
    <property type="entry name" value="HlyD-like secretion proteins"/>
    <property type="match status" value="1"/>
</dbReference>
<dbReference type="AlphaFoldDB" id="A0A1Y6C6Z1"/>
<organism evidence="6 7">
    <name type="scientific">Tistlia consotensis USBA 355</name>
    <dbReference type="NCBI Taxonomy" id="560819"/>
    <lineage>
        <taxon>Bacteria</taxon>
        <taxon>Pseudomonadati</taxon>
        <taxon>Pseudomonadota</taxon>
        <taxon>Alphaproteobacteria</taxon>
        <taxon>Rhodospirillales</taxon>
        <taxon>Rhodovibrionaceae</taxon>
        <taxon>Tistlia</taxon>
    </lineage>
</organism>
<evidence type="ECO:0000313" key="7">
    <source>
        <dbReference type="Proteomes" id="UP000192917"/>
    </source>
</evidence>
<dbReference type="InterPro" id="IPR050465">
    <property type="entry name" value="UPF0194_transport"/>
</dbReference>
<dbReference type="Pfam" id="PF25989">
    <property type="entry name" value="YknX_C"/>
    <property type="match status" value="1"/>
</dbReference>
<accession>A0A1Y6C6Z1</accession>
<dbReference type="Gene3D" id="2.40.50.100">
    <property type="match status" value="1"/>
</dbReference>
<dbReference type="PROSITE" id="PS51318">
    <property type="entry name" value="TAT"/>
    <property type="match status" value="1"/>
</dbReference>
<reference evidence="6 7" key="1">
    <citation type="submission" date="2017-04" db="EMBL/GenBank/DDBJ databases">
        <authorList>
            <person name="Afonso C.L."/>
            <person name="Miller P.J."/>
            <person name="Scott M.A."/>
            <person name="Spackman E."/>
            <person name="Goraichik I."/>
            <person name="Dimitrov K.M."/>
            <person name="Suarez D.L."/>
            <person name="Swayne D.E."/>
        </authorList>
    </citation>
    <scope>NUCLEOTIDE SEQUENCE [LARGE SCALE GENOMIC DNA]</scope>
    <source>
        <strain evidence="6 7">USBA 355</strain>
    </source>
</reference>
<evidence type="ECO:0000259" key="4">
    <source>
        <dbReference type="Pfam" id="PF25876"/>
    </source>
</evidence>